<dbReference type="PANTHER" id="PTHR10127">
    <property type="entry name" value="DISCOIDIN, CUB, EGF, LAMININ , AND ZINC METALLOPROTEASE DOMAIN CONTAINING"/>
    <property type="match status" value="1"/>
</dbReference>
<evidence type="ECO:0000256" key="2">
    <source>
        <dbReference type="RuleBase" id="RU361183"/>
    </source>
</evidence>
<evidence type="ECO:0000256" key="1">
    <source>
        <dbReference type="PROSITE-ProRule" id="PRU01211"/>
    </source>
</evidence>
<accession>A0A0R3PFS5</accession>
<reference evidence="6" key="1">
    <citation type="submission" date="2017-02" db="UniProtKB">
        <authorList>
            <consortium name="WormBaseParasite"/>
        </authorList>
    </citation>
    <scope>IDENTIFICATION</scope>
</reference>
<feature type="binding site" evidence="1">
    <location>
        <position position="24"/>
    </location>
    <ligand>
        <name>Zn(2+)</name>
        <dbReference type="ChEBI" id="CHEBI:29105"/>
        <note>catalytic</note>
    </ligand>
</feature>
<feature type="active site" evidence="1">
    <location>
        <position position="25"/>
    </location>
</feature>
<dbReference type="AlphaFoldDB" id="A0A0R3PFS5"/>
<keyword evidence="1 2" id="KW-0479">Metal-binding</keyword>
<sequence length="91" mass="10809">MKRFDRDTYIQIVTSNIKERCSVHEVGHTLGLHHTMKRFDRDSYIQLVMRNINPILLDYFAKVIPTYVEVNGLTYDYGSVMHYDEHCVLDE</sequence>
<dbReference type="GO" id="GO:0006508">
    <property type="term" value="P:proteolysis"/>
    <property type="evidence" value="ECO:0007669"/>
    <property type="project" value="UniProtKB-KW"/>
</dbReference>
<feature type="domain" description="Peptidase M12A" evidence="3">
    <location>
        <begin position="1"/>
        <end position="91"/>
    </location>
</feature>
<protein>
    <recommendedName>
        <fullName evidence="2">Metalloendopeptidase</fullName>
        <ecNumber evidence="2">3.4.24.-</ecNumber>
    </recommendedName>
</protein>
<dbReference type="SUPFAM" id="SSF55486">
    <property type="entry name" value="Metalloproteases ('zincins'), catalytic domain"/>
    <property type="match status" value="1"/>
</dbReference>
<keyword evidence="1 2" id="KW-0482">Metalloprotease</keyword>
<dbReference type="GO" id="GO:0008270">
    <property type="term" value="F:zinc ion binding"/>
    <property type="evidence" value="ECO:0007669"/>
    <property type="project" value="UniProtKB-UniRule"/>
</dbReference>
<reference evidence="4 5" key="2">
    <citation type="submission" date="2018-11" db="EMBL/GenBank/DDBJ databases">
        <authorList>
            <consortium name="Pathogen Informatics"/>
        </authorList>
    </citation>
    <scope>NUCLEOTIDE SEQUENCE [LARGE SCALE GENOMIC DNA]</scope>
    <source>
        <strain evidence="4 5">Costa Rica</strain>
    </source>
</reference>
<comment type="caution">
    <text evidence="1">Lacks conserved residue(s) required for the propagation of feature annotation.</text>
</comment>
<gene>
    <name evidence="4" type="ORF">ACOC_LOCUS3060</name>
</gene>
<feature type="binding site" evidence="1">
    <location>
        <position position="28"/>
    </location>
    <ligand>
        <name>Zn(2+)</name>
        <dbReference type="ChEBI" id="CHEBI:29105"/>
        <note>catalytic</note>
    </ligand>
</feature>
<keyword evidence="5" id="KW-1185">Reference proteome</keyword>
<dbReference type="PANTHER" id="PTHR10127:SF850">
    <property type="entry name" value="METALLOENDOPEPTIDASE"/>
    <property type="match status" value="1"/>
</dbReference>
<evidence type="ECO:0000313" key="4">
    <source>
        <dbReference type="EMBL" id="VDM54645.1"/>
    </source>
</evidence>
<keyword evidence="1 2" id="KW-0378">Hydrolase</keyword>
<dbReference type="Pfam" id="PF01400">
    <property type="entry name" value="Astacin"/>
    <property type="match status" value="1"/>
</dbReference>
<comment type="cofactor">
    <cofactor evidence="1 2">
        <name>Zn(2+)</name>
        <dbReference type="ChEBI" id="CHEBI:29105"/>
    </cofactor>
    <text evidence="1 2">Binds 1 zinc ion per subunit.</text>
</comment>
<evidence type="ECO:0000313" key="6">
    <source>
        <dbReference type="WBParaSite" id="ACOC_0000305901-mRNA-1"/>
    </source>
</evidence>
<dbReference type="PRINTS" id="PR00480">
    <property type="entry name" value="ASTACIN"/>
</dbReference>
<keyword evidence="1 2" id="KW-0862">Zinc</keyword>
<dbReference type="InterPro" id="IPR001506">
    <property type="entry name" value="Peptidase_M12A"/>
</dbReference>
<evidence type="ECO:0000259" key="3">
    <source>
        <dbReference type="PROSITE" id="PS51864"/>
    </source>
</evidence>
<dbReference type="OrthoDB" id="5862166at2759"/>
<dbReference type="InterPro" id="IPR024079">
    <property type="entry name" value="MetalloPept_cat_dom_sf"/>
</dbReference>
<dbReference type="EMBL" id="UYYA01000781">
    <property type="protein sequence ID" value="VDM54645.1"/>
    <property type="molecule type" value="Genomic_DNA"/>
</dbReference>
<organism evidence="6">
    <name type="scientific">Angiostrongylus costaricensis</name>
    <name type="common">Nematode worm</name>
    <dbReference type="NCBI Taxonomy" id="334426"/>
    <lineage>
        <taxon>Eukaryota</taxon>
        <taxon>Metazoa</taxon>
        <taxon>Ecdysozoa</taxon>
        <taxon>Nematoda</taxon>
        <taxon>Chromadorea</taxon>
        <taxon>Rhabditida</taxon>
        <taxon>Rhabditina</taxon>
        <taxon>Rhabditomorpha</taxon>
        <taxon>Strongyloidea</taxon>
        <taxon>Metastrongylidae</taxon>
        <taxon>Angiostrongylus</taxon>
    </lineage>
</organism>
<dbReference type="WBParaSite" id="ACOC_0000305901-mRNA-1">
    <property type="protein sequence ID" value="ACOC_0000305901-mRNA-1"/>
    <property type="gene ID" value="ACOC_0000305901"/>
</dbReference>
<dbReference type="PROSITE" id="PS51864">
    <property type="entry name" value="ASTACIN"/>
    <property type="match status" value="1"/>
</dbReference>
<keyword evidence="1 2" id="KW-0645">Protease</keyword>
<dbReference type="GO" id="GO:0004222">
    <property type="term" value="F:metalloendopeptidase activity"/>
    <property type="evidence" value="ECO:0007669"/>
    <property type="project" value="UniProtKB-UniRule"/>
</dbReference>
<dbReference type="Gene3D" id="3.40.390.10">
    <property type="entry name" value="Collagenase (Catalytic Domain)"/>
    <property type="match status" value="1"/>
</dbReference>
<evidence type="ECO:0000313" key="5">
    <source>
        <dbReference type="Proteomes" id="UP000267027"/>
    </source>
</evidence>
<name>A0A0R3PFS5_ANGCS</name>
<proteinExistence type="predicted"/>
<dbReference type="EC" id="3.4.24.-" evidence="2"/>
<feature type="binding site" evidence="1">
    <location>
        <position position="34"/>
    </location>
    <ligand>
        <name>Zn(2+)</name>
        <dbReference type="ChEBI" id="CHEBI:29105"/>
        <note>catalytic</note>
    </ligand>
</feature>
<dbReference type="Proteomes" id="UP000267027">
    <property type="component" value="Unassembled WGS sequence"/>
</dbReference>